<evidence type="ECO:0000256" key="2">
    <source>
        <dbReference type="SAM" id="SignalP"/>
    </source>
</evidence>
<evidence type="ECO:0000313" key="3">
    <source>
        <dbReference type="EMBL" id="CDN89168.1"/>
    </source>
</evidence>
<reference evidence="4" key="1">
    <citation type="submission" date="2014-11" db="EMBL/GenBank/DDBJ databases">
        <title>Draft genome sequence of Hydrogenophaga intermedia S1.</title>
        <authorList>
            <person name="Gan H.M."/>
            <person name="Chew T.H."/>
            <person name="Stolz A."/>
        </authorList>
    </citation>
    <scope>NUCLEOTIDE SEQUENCE [LARGE SCALE GENOMIC DNA]</scope>
    <source>
        <strain evidence="4">S1</strain>
    </source>
</reference>
<dbReference type="RefSeq" id="WP_009517456.1">
    <property type="nucleotide sequence ID" value="NZ_CCAE010000036.1"/>
</dbReference>
<sequence precursor="true">MKRLAHLHLIAAGLVAAAPAIAQQATHLRDLDAASRATLSKDELQQLLPGATISRVTNRGNRNIWKNEPGGGFVASSDNRDRGSTMPTTARGQ</sequence>
<keyword evidence="4" id="KW-1185">Reference proteome</keyword>
<protein>
    <submittedName>
        <fullName evidence="3">Uncharacterized protein</fullName>
    </submittedName>
</protein>
<proteinExistence type="predicted"/>
<accession>A0A1L1PGT8</accession>
<feature type="chain" id="PRO_5009681451" evidence="2">
    <location>
        <begin position="23"/>
        <end position="93"/>
    </location>
</feature>
<evidence type="ECO:0000313" key="4">
    <source>
        <dbReference type="Proteomes" id="UP000028878"/>
    </source>
</evidence>
<keyword evidence="2" id="KW-0732">Signal</keyword>
<evidence type="ECO:0000256" key="1">
    <source>
        <dbReference type="SAM" id="MobiDB-lite"/>
    </source>
</evidence>
<name>A0A1L1PGT8_HYDIT</name>
<dbReference type="AlphaFoldDB" id="A0A1L1PGT8"/>
<dbReference type="EMBL" id="CCAE010000036">
    <property type="protein sequence ID" value="CDN89168.1"/>
    <property type="molecule type" value="Genomic_DNA"/>
</dbReference>
<gene>
    <name evidence="3" type="ORF">BN948_03605</name>
</gene>
<organism evidence="3 4">
    <name type="scientific">Hydrogenophaga intermedia</name>
    <dbReference type="NCBI Taxonomy" id="65786"/>
    <lineage>
        <taxon>Bacteria</taxon>
        <taxon>Pseudomonadati</taxon>
        <taxon>Pseudomonadota</taxon>
        <taxon>Betaproteobacteria</taxon>
        <taxon>Burkholderiales</taxon>
        <taxon>Comamonadaceae</taxon>
        <taxon>Hydrogenophaga</taxon>
    </lineage>
</organism>
<dbReference type="Proteomes" id="UP000028878">
    <property type="component" value="Unassembled WGS sequence"/>
</dbReference>
<feature type="signal peptide" evidence="2">
    <location>
        <begin position="1"/>
        <end position="22"/>
    </location>
</feature>
<feature type="region of interest" description="Disordered" evidence="1">
    <location>
        <begin position="59"/>
        <end position="93"/>
    </location>
</feature>